<reference evidence="1 2" key="1">
    <citation type="submission" date="2024-06" db="EMBL/GenBank/DDBJ databases">
        <title>The Natural Products Discovery Center: Release of the First 8490 Sequenced Strains for Exploring Actinobacteria Biosynthetic Diversity.</title>
        <authorList>
            <person name="Kalkreuter E."/>
            <person name="Kautsar S.A."/>
            <person name="Yang D."/>
            <person name="Bader C.D."/>
            <person name="Teijaro C.N."/>
            <person name="Fluegel L."/>
            <person name="Davis C.M."/>
            <person name="Simpson J.R."/>
            <person name="Lauterbach L."/>
            <person name="Steele A.D."/>
            <person name="Gui C."/>
            <person name="Meng S."/>
            <person name="Li G."/>
            <person name="Viehrig K."/>
            <person name="Ye F."/>
            <person name="Su P."/>
            <person name="Kiefer A.F."/>
            <person name="Nichols A."/>
            <person name="Cepeda A.J."/>
            <person name="Yan W."/>
            <person name="Fan B."/>
            <person name="Jiang Y."/>
            <person name="Adhikari A."/>
            <person name="Zheng C.-J."/>
            <person name="Schuster L."/>
            <person name="Cowan T.M."/>
            <person name="Smanski M.J."/>
            <person name="Chevrette M.G."/>
            <person name="De Carvalho L.P.S."/>
            <person name="Shen B."/>
        </authorList>
    </citation>
    <scope>NUCLEOTIDE SEQUENCE [LARGE SCALE GENOMIC DNA]</scope>
    <source>
        <strain evidence="1 2">NPDC001694</strain>
    </source>
</reference>
<sequence>MTERLVSEQGTAQPSGSPVTVLVRAVRGYVVGYDGHGASLLRVLRIVRGTRRGGSLDMPLVVAVGVTEAVPLTGTLDRACARAVSRAGPVGGAGAVSLAGAVVVPLAGALIGRFPVPGRWSGLPGLRPGVRRGSPG</sequence>
<protein>
    <submittedName>
        <fullName evidence="1">Uncharacterized protein</fullName>
    </submittedName>
</protein>
<organism evidence="1 2">
    <name type="scientific">Streptomyces sp. 900105755</name>
    <dbReference type="NCBI Taxonomy" id="3154389"/>
    <lineage>
        <taxon>Bacteria</taxon>
        <taxon>Bacillati</taxon>
        <taxon>Actinomycetota</taxon>
        <taxon>Actinomycetes</taxon>
        <taxon>Kitasatosporales</taxon>
        <taxon>Streptomycetaceae</taxon>
        <taxon>Streptomyces</taxon>
    </lineage>
</organism>
<dbReference type="Proteomes" id="UP001490365">
    <property type="component" value="Unassembled WGS sequence"/>
</dbReference>
<keyword evidence="2" id="KW-1185">Reference proteome</keyword>
<evidence type="ECO:0000313" key="2">
    <source>
        <dbReference type="Proteomes" id="UP001490365"/>
    </source>
</evidence>
<dbReference type="EMBL" id="JBEOZM010000015">
    <property type="protein sequence ID" value="MER6271252.1"/>
    <property type="molecule type" value="Genomic_DNA"/>
</dbReference>
<gene>
    <name evidence="1" type="ORF">ABT211_28745</name>
</gene>
<dbReference type="RefSeq" id="WP_351959734.1">
    <property type="nucleotide sequence ID" value="NZ_JBEOZM010000015.1"/>
</dbReference>
<proteinExistence type="predicted"/>
<comment type="caution">
    <text evidence="1">The sequence shown here is derived from an EMBL/GenBank/DDBJ whole genome shotgun (WGS) entry which is preliminary data.</text>
</comment>
<accession>A0ABV1TMJ9</accession>
<name>A0ABV1TMJ9_9ACTN</name>
<evidence type="ECO:0000313" key="1">
    <source>
        <dbReference type="EMBL" id="MER6271252.1"/>
    </source>
</evidence>